<gene>
    <name evidence="1" type="ORF">MNBD_CHLOROFLEXI01-1223</name>
</gene>
<reference evidence="1" key="1">
    <citation type="submission" date="2018-06" db="EMBL/GenBank/DDBJ databases">
        <authorList>
            <person name="Zhirakovskaya E."/>
        </authorList>
    </citation>
    <scope>NUCLEOTIDE SEQUENCE</scope>
</reference>
<dbReference type="AlphaFoldDB" id="A0A3B0VCR7"/>
<dbReference type="PANTHER" id="PTHR12993">
    <property type="entry name" value="N-ACETYLGLUCOSAMINYL-PHOSPHATIDYLINOSITOL DE-N-ACETYLASE-RELATED"/>
    <property type="match status" value="1"/>
</dbReference>
<dbReference type="SUPFAM" id="SSF102588">
    <property type="entry name" value="LmbE-like"/>
    <property type="match status" value="1"/>
</dbReference>
<protein>
    <recommendedName>
        <fullName evidence="2">PIG-L family deacetylase</fullName>
    </recommendedName>
</protein>
<dbReference type="GO" id="GO:0016811">
    <property type="term" value="F:hydrolase activity, acting on carbon-nitrogen (but not peptide) bonds, in linear amides"/>
    <property type="evidence" value="ECO:0007669"/>
    <property type="project" value="TreeGrafter"/>
</dbReference>
<dbReference type="InterPro" id="IPR024078">
    <property type="entry name" value="LmbE-like_dom_sf"/>
</dbReference>
<organism evidence="1">
    <name type="scientific">hydrothermal vent metagenome</name>
    <dbReference type="NCBI Taxonomy" id="652676"/>
    <lineage>
        <taxon>unclassified sequences</taxon>
        <taxon>metagenomes</taxon>
        <taxon>ecological metagenomes</taxon>
    </lineage>
</organism>
<dbReference type="EMBL" id="UOEU01000707">
    <property type="protein sequence ID" value="VAW38500.1"/>
    <property type="molecule type" value="Genomic_DNA"/>
</dbReference>
<name>A0A3B0VCR7_9ZZZZ</name>
<dbReference type="InterPro" id="IPR003737">
    <property type="entry name" value="GlcNAc_PI_deacetylase-related"/>
</dbReference>
<accession>A0A3B0VCR7</accession>
<sequence length="240" mass="26883">MSKTYIPERAMFIFAHPDDIEFSVAGTAAKWAKHGSEVTYVVITDGNVGSHDPEMTREQIGQIRRQEQSAAAKAAGAANCFYLGYDDGSLEPTLPLRKQLVKLIRQYRPNAVVCGDPQMFFRGERLNHPDHRAAGRAVLDAVFPACEMRLLYPEFEAEGIQPHKVNFVYMSTAQGQDHFIDISESLETKMCALKAHESQLGDTDYSDRLRERAATVGKQVGLAYAEAFRRFTITPLPEKQ</sequence>
<dbReference type="Gene3D" id="3.40.50.10320">
    <property type="entry name" value="LmbE-like"/>
    <property type="match status" value="1"/>
</dbReference>
<evidence type="ECO:0008006" key="2">
    <source>
        <dbReference type="Google" id="ProtNLM"/>
    </source>
</evidence>
<evidence type="ECO:0000313" key="1">
    <source>
        <dbReference type="EMBL" id="VAW38500.1"/>
    </source>
</evidence>
<dbReference type="Pfam" id="PF02585">
    <property type="entry name" value="PIG-L"/>
    <property type="match status" value="1"/>
</dbReference>
<proteinExistence type="predicted"/>
<dbReference type="PANTHER" id="PTHR12993:SF28">
    <property type="entry name" value="LMBE FAMILY PROTEIN"/>
    <property type="match status" value="1"/>
</dbReference>